<feature type="chain" id="PRO_5018089530" evidence="10">
    <location>
        <begin position="17"/>
        <end position="290"/>
    </location>
</feature>
<dbReference type="InterPro" id="IPR001254">
    <property type="entry name" value="Trypsin_dom"/>
</dbReference>
<organism evidence="12">
    <name type="scientific">Dolopus genitalis</name>
    <name type="common">Giant Australian assassin fly</name>
    <name type="synonym">Asilus genitalis</name>
    <dbReference type="NCBI Taxonomy" id="2488630"/>
    <lineage>
        <taxon>Eukaryota</taxon>
        <taxon>Metazoa</taxon>
        <taxon>Ecdysozoa</taxon>
        <taxon>Arthropoda</taxon>
        <taxon>Hexapoda</taxon>
        <taxon>Insecta</taxon>
        <taxon>Pterygota</taxon>
        <taxon>Neoptera</taxon>
        <taxon>Endopterygota</taxon>
        <taxon>Diptera</taxon>
        <taxon>Brachycera</taxon>
        <taxon>Muscomorpha</taxon>
        <taxon>Asiloidea</taxon>
        <taxon>Asilidae</taxon>
        <taxon>Asilinae</taxon>
        <taxon>Dolopus</taxon>
    </lineage>
</organism>
<keyword evidence="6 9" id="KW-0720">Serine protease</keyword>
<dbReference type="PANTHER" id="PTHR24250:SF50">
    <property type="entry name" value="PEPTIDASE S1 DOMAIN-CONTAINING PROTEIN"/>
    <property type="match status" value="1"/>
</dbReference>
<evidence type="ECO:0000256" key="10">
    <source>
        <dbReference type="SAM" id="SignalP"/>
    </source>
</evidence>
<keyword evidence="3 9" id="KW-0645">Protease</keyword>
<dbReference type="AlphaFoldDB" id="A0A3G5BIG4"/>
<evidence type="ECO:0000256" key="7">
    <source>
        <dbReference type="ARBA" id="ARBA00023145"/>
    </source>
</evidence>
<dbReference type="Gene3D" id="2.40.10.10">
    <property type="entry name" value="Trypsin-like serine proteases"/>
    <property type="match status" value="1"/>
</dbReference>
<dbReference type="EMBL" id="MK075170">
    <property type="protein sequence ID" value="AYV99573.1"/>
    <property type="molecule type" value="mRNA"/>
</dbReference>
<dbReference type="SUPFAM" id="SSF50494">
    <property type="entry name" value="Trypsin-like serine proteases"/>
    <property type="match status" value="1"/>
</dbReference>
<evidence type="ECO:0000256" key="8">
    <source>
        <dbReference type="ARBA" id="ARBA00023157"/>
    </source>
</evidence>
<dbReference type="CDD" id="cd00190">
    <property type="entry name" value="Tryp_SPc"/>
    <property type="match status" value="1"/>
</dbReference>
<dbReference type="PROSITE" id="PS00135">
    <property type="entry name" value="TRYPSIN_SER"/>
    <property type="match status" value="1"/>
</dbReference>
<dbReference type="InterPro" id="IPR001314">
    <property type="entry name" value="Peptidase_S1A"/>
</dbReference>
<keyword evidence="4 10" id="KW-0732">Signal</keyword>
<keyword evidence="8" id="KW-1015">Disulfide bond</keyword>
<evidence type="ECO:0000256" key="6">
    <source>
        <dbReference type="ARBA" id="ARBA00022825"/>
    </source>
</evidence>
<evidence type="ECO:0000256" key="9">
    <source>
        <dbReference type="RuleBase" id="RU363034"/>
    </source>
</evidence>
<evidence type="ECO:0000259" key="11">
    <source>
        <dbReference type="PROSITE" id="PS50240"/>
    </source>
</evidence>
<sequence length="290" mass="32109">MKSFLALLVLFGVTVASPLAEIDFNDIHLNDEDISELMSIQNRIAGGEVAQPNQFPYQAALYMRMKDRDGKPIEGGSWCGGSLISNRFILTAAHCLFVKEGATIFLGLHNISKPELGLMSFKVNRTKFIIHDDYDPNIAFNDIGLIKLPEKIEFTKKIAPIKMASKDMTQDQIEGKTVIASGWGKTGDDGFISRVLRFVKRTVLPHKPCREHFPKSYRQRKEICVDGSDAKSVCGGDSGGPLVMEDANGERTLIGLTSFGSRHGCSKGFPTVFTRVSAFRDWITQFTGKL</sequence>
<dbReference type="GO" id="GO:0006508">
    <property type="term" value="P:proteolysis"/>
    <property type="evidence" value="ECO:0007669"/>
    <property type="project" value="UniProtKB-KW"/>
</dbReference>
<feature type="signal peptide" evidence="10">
    <location>
        <begin position="1"/>
        <end position="16"/>
    </location>
</feature>
<evidence type="ECO:0000256" key="4">
    <source>
        <dbReference type="ARBA" id="ARBA00022729"/>
    </source>
</evidence>
<evidence type="ECO:0000313" key="12">
    <source>
        <dbReference type="EMBL" id="AYV99573.1"/>
    </source>
</evidence>
<accession>A0A3G5BIG4</accession>
<dbReference type="PANTHER" id="PTHR24250">
    <property type="entry name" value="CHYMOTRYPSIN-RELATED"/>
    <property type="match status" value="1"/>
</dbReference>
<evidence type="ECO:0000256" key="2">
    <source>
        <dbReference type="ARBA" id="ARBA00022525"/>
    </source>
</evidence>
<keyword evidence="5 9" id="KW-0378">Hydrolase</keyword>
<dbReference type="InterPro" id="IPR043504">
    <property type="entry name" value="Peptidase_S1_PA_chymotrypsin"/>
</dbReference>
<keyword evidence="7" id="KW-0865">Zymogen</keyword>
<dbReference type="InterPro" id="IPR033116">
    <property type="entry name" value="TRYPSIN_SER"/>
</dbReference>
<dbReference type="GO" id="GO:0005576">
    <property type="term" value="C:extracellular region"/>
    <property type="evidence" value="ECO:0007669"/>
    <property type="project" value="UniProtKB-SubCell"/>
</dbReference>
<dbReference type="InterPro" id="IPR009003">
    <property type="entry name" value="Peptidase_S1_PA"/>
</dbReference>
<dbReference type="SMART" id="SM00020">
    <property type="entry name" value="Tryp_SPc"/>
    <property type="match status" value="1"/>
</dbReference>
<dbReference type="GO" id="GO:0004252">
    <property type="term" value="F:serine-type endopeptidase activity"/>
    <property type="evidence" value="ECO:0007669"/>
    <property type="project" value="InterPro"/>
</dbReference>
<evidence type="ECO:0000256" key="5">
    <source>
        <dbReference type="ARBA" id="ARBA00022801"/>
    </source>
</evidence>
<comment type="subcellular location">
    <subcellularLocation>
        <location evidence="1">Secreted</location>
    </subcellularLocation>
</comment>
<dbReference type="Pfam" id="PF00089">
    <property type="entry name" value="Trypsin"/>
    <property type="match status" value="1"/>
</dbReference>
<evidence type="ECO:0000256" key="1">
    <source>
        <dbReference type="ARBA" id="ARBA00004613"/>
    </source>
</evidence>
<evidence type="ECO:0000256" key="3">
    <source>
        <dbReference type="ARBA" id="ARBA00022670"/>
    </source>
</evidence>
<reference evidence="12" key="1">
    <citation type="journal article" date="2018" name="Toxins">
        <title>Buzz kill: function and proteomic composition of venom from the giant assassin fly Dolopus genitalis (Diptera: Asilidae).</title>
        <authorList>
            <person name="Walker A.A."/>
            <person name="Dobson J."/>
            <person name="Jin J."/>
            <person name="Robinson S.D."/>
            <person name="Herzig V."/>
            <person name="Vetter I."/>
            <person name="King G.F."/>
            <person name="Fry B.G."/>
        </authorList>
    </citation>
    <scope>NUCLEOTIDE SEQUENCE</scope>
    <source>
        <strain evidence="12">Dg52</strain>
        <tissue evidence="12">Venom/thoracic glands</tissue>
    </source>
</reference>
<feature type="domain" description="Peptidase S1" evidence="11">
    <location>
        <begin position="44"/>
        <end position="288"/>
    </location>
</feature>
<protein>
    <submittedName>
        <fullName evidence="12">Venom polypeptide</fullName>
    </submittedName>
</protein>
<keyword evidence="2" id="KW-0964">Secreted</keyword>
<dbReference type="PROSITE" id="PS00134">
    <property type="entry name" value="TRYPSIN_HIS"/>
    <property type="match status" value="1"/>
</dbReference>
<proteinExistence type="evidence at transcript level"/>
<dbReference type="PRINTS" id="PR00722">
    <property type="entry name" value="CHYMOTRYPSIN"/>
</dbReference>
<name>A0A3G5BIG4_DOLGE</name>
<dbReference type="InterPro" id="IPR018114">
    <property type="entry name" value="TRYPSIN_HIS"/>
</dbReference>
<dbReference type="FunFam" id="2.40.10.10:FF:000146">
    <property type="entry name" value="Serine protease 53"/>
    <property type="match status" value="1"/>
</dbReference>
<dbReference type="PROSITE" id="PS50240">
    <property type="entry name" value="TRYPSIN_DOM"/>
    <property type="match status" value="1"/>
</dbReference>